<feature type="compositionally biased region" description="Low complexity" evidence="8">
    <location>
        <begin position="1"/>
        <end position="36"/>
    </location>
</feature>
<name>A0ABN0SQ53_9MICO</name>
<comment type="caution">
    <text evidence="11">The sequence shown here is derived from an EMBL/GenBank/DDBJ whole genome shotgun (WGS) entry which is preliminary data.</text>
</comment>
<dbReference type="PANTHER" id="PTHR43033">
    <property type="entry name" value="TRNA(ILE)-LYSIDINE SYNTHASE-RELATED"/>
    <property type="match status" value="1"/>
</dbReference>
<comment type="catalytic activity">
    <reaction evidence="6 7">
        <text>cytidine(34) in tRNA(Ile2) + L-lysine + ATP = lysidine(34) in tRNA(Ile2) + AMP + diphosphate + H(+)</text>
        <dbReference type="Rhea" id="RHEA:43744"/>
        <dbReference type="Rhea" id="RHEA-COMP:10625"/>
        <dbReference type="Rhea" id="RHEA-COMP:10670"/>
        <dbReference type="ChEBI" id="CHEBI:15378"/>
        <dbReference type="ChEBI" id="CHEBI:30616"/>
        <dbReference type="ChEBI" id="CHEBI:32551"/>
        <dbReference type="ChEBI" id="CHEBI:33019"/>
        <dbReference type="ChEBI" id="CHEBI:82748"/>
        <dbReference type="ChEBI" id="CHEBI:83665"/>
        <dbReference type="ChEBI" id="CHEBI:456215"/>
        <dbReference type="EC" id="6.3.4.19"/>
    </reaction>
</comment>
<comment type="similarity">
    <text evidence="7">Belongs to the tRNA(Ile)-lysidine synthase family.</text>
</comment>
<evidence type="ECO:0000256" key="2">
    <source>
        <dbReference type="ARBA" id="ARBA00022598"/>
    </source>
</evidence>
<evidence type="ECO:0000259" key="10">
    <source>
        <dbReference type="Pfam" id="PF09179"/>
    </source>
</evidence>
<evidence type="ECO:0000256" key="5">
    <source>
        <dbReference type="ARBA" id="ARBA00022840"/>
    </source>
</evidence>
<keyword evidence="4 7" id="KW-0547">Nucleotide-binding</keyword>
<comment type="function">
    <text evidence="7">Ligates lysine onto the cytidine present at position 34 of the AUA codon-specific tRNA(Ile) that contains the anticodon CAU, in an ATP-dependent manner. Cytidine is converted to lysidine, thus changing the amino acid specificity of the tRNA from methionine to isoleucine.</text>
</comment>
<dbReference type="RefSeq" id="WP_339393330.1">
    <property type="nucleotide sequence ID" value="NZ_BAAAAF010000010.1"/>
</dbReference>
<evidence type="ECO:0000313" key="12">
    <source>
        <dbReference type="Proteomes" id="UP001498238"/>
    </source>
</evidence>
<proteinExistence type="inferred from homology"/>
<organism evidence="11 12">
    <name type="scientific">Brevibacterium metallidurans</name>
    <dbReference type="NCBI Taxonomy" id="1482676"/>
    <lineage>
        <taxon>Bacteria</taxon>
        <taxon>Bacillati</taxon>
        <taxon>Actinomycetota</taxon>
        <taxon>Actinomycetes</taxon>
        <taxon>Micrococcales</taxon>
        <taxon>Brevibacteriaceae</taxon>
        <taxon>Brevibacterium</taxon>
    </lineage>
</organism>
<reference evidence="11 12" key="1">
    <citation type="submission" date="2024-01" db="EMBL/GenBank/DDBJ databases">
        <title>Characterization of antibiotic resistant novel bacterial strains and their environmental applications.</title>
        <authorList>
            <person name="Manzoor S."/>
            <person name="Abbas S."/>
            <person name="Arshad M."/>
            <person name="Ahmed I."/>
        </authorList>
    </citation>
    <scope>NUCLEOTIDE SEQUENCE [LARGE SCALE GENOMIC DNA]</scope>
    <source>
        <strain evidence="11 12">NCCP-602</strain>
    </source>
</reference>
<dbReference type="InterPro" id="IPR014729">
    <property type="entry name" value="Rossmann-like_a/b/a_fold"/>
</dbReference>
<sequence length="374" mass="38319">MAESAQSAEAAQTAGSAEAAEAAGSVGSAGPAGSARSGRRPTLDPASGAIRNAVRAGLGKGGTGAGGAARAVSRIVVAVSGGADSMALLHACAFLHRRGEVEAFAVTVDHGLQPGSAEVAAEVVATAESWGVPAEAVRVDVAAGPEGLEAGARDARYSALEAVRARVDAEWIVTAHTRSDQAETVLLGLLRGSGTRSLAGMAVRTGSVLRPLLDIDRATTEASCTAQRITVWDDPMNADRAYARVRVRSLLTSLETDLGQPVTDNLARTAQLCRADADFLDESAAAAVAEVSGRSEIPVERLGELEDAILTRVLRVWLVSLDVPAQAFGAARIAELTALIRANVNGRLSLPGDTEVAVSHGSVRFGPAAKSRRP</sequence>
<dbReference type="EC" id="6.3.4.19" evidence="7"/>
<evidence type="ECO:0000256" key="6">
    <source>
        <dbReference type="ARBA" id="ARBA00048539"/>
    </source>
</evidence>
<keyword evidence="3 7" id="KW-0819">tRNA processing</keyword>
<gene>
    <name evidence="7" type="primary">tilS</name>
    <name evidence="11" type="ORF">NCCP602_25490</name>
</gene>
<dbReference type="Pfam" id="PF01171">
    <property type="entry name" value="ATP_bind_3"/>
    <property type="match status" value="1"/>
</dbReference>
<dbReference type="Pfam" id="PF09179">
    <property type="entry name" value="TilS"/>
    <property type="match status" value="1"/>
</dbReference>
<protein>
    <recommendedName>
        <fullName evidence="7">tRNA(Ile)-lysidine synthase</fullName>
        <ecNumber evidence="7">6.3.4.19</ecNumber>
    </recommendedName>
    <alternativeName>
        <fullName evidence="7">tRNA(Ile)-2-lysyl-cytidine synthase</fullName>
    </alternativeName>
    <alternativeName>
        <fullName evidence="7">tRNA(Ile)-lysidine synthetase</fullName>
    </alternativeName>
</protein>
<keyword evidence="12" id="KW-1185">Reference proteome</keyword>
<dbReference type="Proteomes" id="UP001498238">
    <property type="component" value="Unassembled WGS sequence"/>
</dbReference>
<dbReference type="PANTHER" id="PTHR43033:SF1">
    <property type="entry name" value="TRNA(ILE)-LYSIDINE SYNTHASE-RELATED"/>
    <property type="match status" value="1"/>
</dbReference>
<keyword evidence="5 7" id="KW-0067">ATP-binding</keyword>
<feature type="binding site" evidence="7">
    <location>
        <begin position="80"/>
        <end position="85"/>
    </location>
    <ligand>
        <name>ATP</name>
        <dbReference type="ChEBI" id="CHEBI:30616"/>
    </ligand>
</feature>
<dbReference type="NCBIfam" id="TIGR02432">
    <property type="entry name" value="lysidine_TilS_N"/>
    <property type="match status" value="1"/>
</dbReference>
<dbReference type="InterPro" id="IPR015262">
    <property type="entry name" value="tRNA_Ile_lys_synt_subst-bd"/>
</dbReference>
<feature type="domain" description="tRNA(Ile)-lysidine synthase substrate-binding" evidence="10">
    <location>
        <begin position="299"/>
        <end position="360"/>
    </location>
</feature>
<dbReference type="InterPro" id="IPR012795">
    <property type="entry name" value="tRNA_Ile_lys_synt_N"/>
</dbReference>
<evidence type="ECO:0000256" key="1">
    <source>
        <dbReference type="ARBA" id="ARBA00022490"/>
    </source>
</evidence>
<dbReference type="Gene3D" id="3.40.50.620">
    <property type="entry name" value="HUPs"/>
    <property type="match status" value="1"/>
</dbReference>
<dbReference type="SUPFAM" id="SSF82829">
    <property type="entry name" value="MesJ substrate recognition domain-like"/>
    <property type="match status" value="1"/>
</dbReference>
<comment type="subcellular location">
    <subcellularLocation>
        <location evidence="7">Cytoplasm</location>
    </subcellularLocation>
</comment>
<dbReference type="InterPro" id="IPR012094">
    <property type="entry name" value="tRNA_Ile_lys_synt"/>
</dbReference>
<evidence type="ECO:0000256" key="3">
    <source>
        <dbReference type="ARBA" id="ARBA00022694"/>
    </source>
</evidence>
<dbReference type="CDD" id="cd01992">
    <property type="entry name" value="TilS_N"/>
    <property type="match status" value="1"/>
</dbReference>
<evidence type="ECO:0000313" key="11">
    <source>
        <dbReference type="EMBL" id="GAA0036588.1"/>
    </source>
</evidence>
<accession>A0ABN0SQ53</accession>
<dbReference type="InterPro" id="IPR011063">
    <property type="entry name" value="TilS/TtcA_N"/>
</dbReference>
<dbReference type="Gene3D" id="1.20.59.20">
    <property type="match status" value="1"/>
</dbReference>
<keyword evidence="1 7" id="KW-0963">Cytoplasm</keyword>
<evidence type="ECO:0000256" key="8">
    <source>
        <dbReference type="SAM" id="MobiDB-lite"/>
    </source>
</evidence>
<dbReference type="HAMAP" id="MF_01161">
    <property type="entry name" value="tRNA_Ile_lys_synt"/>
    <property type="match status" value="1"/>
</dbReference>
<feature type="region of interest" description="Disordered" evidence="8">
    <location>
        <begin position="1"/>
        <end position="46"/>
    </location>
</feature>
<evidence type="ECO:0000259" key="9">
    <source>
        <dbReference type="Pfam" id="PF01171"/>
    </source>
</evidence>
<dbReference type="SUPFAM" id="SSF52402">
    <property type="entry name" value="Adenine nucleotide alpha hydrolases-like"/>
    <property type="match status" value="1"/>
</dbReference>
<keyword evidence="2 7" id="KW-0436">Ligase</keyword>
<evidence type="ECO:0000256" key="7">
    <source>
        <dbReference type="HAMAP-Rule" id="MF_01161"/>
    </source>
</evidence>
<comment type="domain">
    <text evidence="7">The N-terminal region contains the highly conserved SGGXDS motif, predicted to be a P-loop motif involved in ATP binding.</text>
</comment>
<evidence type="ECO:0000256" key="4">
    <source>
        <dbReference type="ARBA" id="ARBA00022741"/>
    </source>
</evidence>
<dbReference type="EMBL" id="BAAAAF010000010">
    <property type="protein sequence ID" value="GAA0036588.1"/>
    <property type="molecule type" value="Genomic_DNA"/>
</dbReference>
<feature type="domain" description="tRNA(Ile)-lysidine/2-thiocytidine synthase N-terminal" evidence="9">
    <location>
        <begin position="75"/>
        <end position="249"/>
    </location>
</feature>